<evidence type="ECO:0000259" key="1">
    <source>
        <dbReference type="PROSITE" id="PS51094"/>
    </source>
</evidence>
<dbReference type="InterPro" id="IPR051541">
    <property type="entry name" value="PTS_SugarTrans_NitroReg"/>
</dbReference>
<keyword evidence="2" id="KW-0762">Sugar transport</keyword>
<feature type="domain" description="PTS EIIA type-2" evidence="1">
    <location>
        <begin position="1"/>
        <end position="128"/>
    </location>
</feature>
<dbReference type="PROSITE" id="PS51094">
    <property type="entry name" value="PTS_EIIA_TYPE_2"/>
    <property type="match status" value="1"/>
</dbReference>
<dbReference type="PANTHER" id="PTHR47738:SF1">
    <property type="entry name" value="NITROGEN REGULATORY PROTEIN"/>
    <property type="match status" value="1"/>
</dbReference>
<protein>
    <submittedName>
        <fullName evidence="2">PTS sugar transporter subunit IIA</fullName>
    </submittedName>
</protein>
<comment type="caution">
    <text evidence="2">The sequence shown here is derived from an EMBL/GenBank/DDBJ whole genome shotgun (WGS) entry which is preliminary data.</text>
</comment>
<accession>A0ABS6SBF8</accession>
<dbReference type="CDD" id="cd00211">
    <property type="entry name" value="PTS_IIA_fru"/>
    <property type="match status" value="1"/>
</dbReference>
<dbReference type="InterPro" id="IPR002178">
    <property type="entry name" value="PTS_EIIA_type-2_dom"/>
</dbReference>
<proteinExistence type="predicted"/>
<evidence type="ECO:0000313" key="3">
    <source>
        <dbReference type="Proteomes" id="UP000722336"/>
    </source>
</evidence>
<name>A0ABS6SBF8_9SPHN</name>
<dbReference type="EMBL" id="JAGSPA010000001">
    <property type="protein sequence ID" value="MBV7255749.1"/>
    <property type="molecule type" value="Genomic_DNA"/>
</dbReference>
<organism evidence="2 3">
    <name type="scientific">Pacificimonas pallii</name>
    <dbReference type="NCBI Taxonomy" id="2827236"/>
    <lineage>
        <taxon>Bacteria</taxon>
        <taxon>Pseudomonadati</taxon>
        <taxon>Pseudomonadota</taxon>
        <taxon>Alphaproteobacteria</taxon>
        <taxon>Sphingomonadales</taxon>
        <taxon>Sphingosinicellaceae</taxon>
        <taxon>Pacificimonas</taxon>
    </lineage>
</organism>
<dbReference type="Pfam" id="PF00359">
    <property type="entry name" value="PTS_EIIA_2"/>
    <property type="match status" value="1"/>
</dbReference>
<keyword evidence="3" id="KW-1185">Reference proteome</keyword>
<reference evidence="2 3" key="1">
    <citation type="submission" date="2021-04" db="EMBL/GenBank/DDBJ databases">
        <authorList>
            <person name="Pira H."/>
            <person name="Risdian C."/>
            <person name="Wink J."/>
        </authorList>
    </citation>
    <scope>NUCLEOTIDE SEQUENCE [LARGE SCALE GENOMIC DNA]</scope>
    <source>
        <strain evidence="2 3">WHA3</strain>
    </source>
</reference>
<sequence length="134" mass="13740">MAGLMQALAEMLAGATSLDAALIAEALVQRERVGSTAFGGGFAVPHARLSGLDNVVGAFAVLTRPVDLRALDGEPVDLVYALISPEEAGADHLKALAAVSRLMRDNALVEKLRGASSADAAHALLVTHGWSQAA</sequence>
<dbReference type="Proteomes" id="UP000722336">
    <property type="component" value="Unassembled WGS sequence"/>
</dbReference>
<gene>
    <name evidence="2" type="ORF">KCG44_03000</name>
</gene>
<keyword evidence="2" id="KW-0813">Transport</keyword>
<dbReference type="PANTHER" id="PTHR47738">
    <property type="entry name" value="PTS SYSTEM FRUCTOSE-LIKE EIIA COMPONENT-RELATED"/>
    <property type="match status" value="1"/>
</dbReference>
<evidence type="ECO:0000313" key="2">
    <source>
        <dbReference type="EMBL" id="MBV7255749.1"/>
    </source>
</evidence>